<comment type="similarity">
    <text evidence="2">Belongs to the SLC35F solute transporter family.</text>
</comment>
<keyword evidence="5 7" id="KW-1133">Transmembrane helix</keyword>
<dbReference type="Pfam" id="PF06027">
    <property type="entry name" value="SLC35F"/>
    <property type="match status" value="1"/>
</dbReference>
<feature type="transmembrane region" description="Helical" evidence="7">
    <location>
        <begin position="170"/>
        <end position="187"/>
    </location>
</feature>
<name>A0AAD1UKA7_EUPCR</name>
<feature type="transmembrane region" description="Helical" evidence="7">
    <location>
        <begin position="207"/>
        <end position="226"/>
    </location>
</feature>
<keyword evidence="6 7" id="KW-0472">Membrane</keyword>
<feature type="transmembrane region" description="Helical" evidence="7">
    <location>
        <begin position="297"/>
        <end position="315"/>
    </location>
</feature>
<evidence type="ECO:0000256" key="4">
    <source>
        <dbReference type="ARBA" id="ARBA00022692"/>
    </source>
</evidence>
<keyword evidence="9" id="KW-1185">Reference proteome</keyword>
<evidence type="ECO:0000256" key="5">
    <source>
        <dbReference type="ARBA" id="ARBA00022989"/>
    </source>
</evidence>
<feature type="transmembrane region" description="Helical" evidence="7">
    <location>
        <begin position="238"/>
        <end position="260"/>
    </location>
</feature>
<evidence type="ECO:0000313" key="8">
    <source>
        <dbReference type="EMBL" id="CAI2368823.1"/>
    </source>
</evidence>
<dbReference type="EMBL" id="CAMPGE010009965">
    <property type="protein sequence ID" value="CAI2368823.1"/>
    <property type="molecule type" value="Genomic_DNA"/>
</dbReference>
<dbReference type="PANTHER" id="PTHR14233:SF4">
    <property type="entry name" value="SOLUTE CARRIER FAMILY 35 MEMBER F2"/>
    <property type="match status" value="1"/>
</dbReference>
<feature type="transmembrane region" description="Helical" evidence="7">
    <location>
        <begin position="109"/>
        <end position="131"/>
    </location>
</feature>
<feature type="transmembrane region" description="Helical" evidence="7">
    <location>
        <begin position="20"/>
        <end position="42"/>
    </location>
</feature>
<gene>
    <name evidence="8" type="ORF">ECRASSUSDP1_LOCUS10119</name>
</gene>
<dbReference type="InterPro" id="IPR037185">
    <property type="entry name" value="EmrE-like"/>
</dbReference>
<dbReference type="GO" id="GO:0022857">
    <property type="term" value="F:transmembrane transporter activity"/>
    <property type="evidence" value="ECO:0007669"/>
    <property type="project" value="InterPro"/>
</dbReference>
<accession>A0AAD1UKA7</accession>
<comment type="subcellular location">
    <subcellularLocation>
        <location evidence="1">Membrane</location>
        <topology evidence="1">Multi-pass membrane protein</topology>
    </subcellularLocation>
</comment>
<feature type="transmembrane region" description="Helical" evidence="7">
    <location>
        <begin position="54"/>
        <end position="73"/>
    </location>
</feature>
<dbReference type="InterPro" id="IPR052221">
    <property type="entry name" value="SLC35F_Transporter"/>
</dbReference>
<dbReference type="AlphaFoldDB" id="A0AAD1UKA7"/>
<proteinExistence type="inferred from homology"/>
<evidence type="ECO:0000313" key="9">
    <source>
        <dbReference type="Proteomes" id="UP001295684"/>
    </source>
</evidence>
<keyword evidence="3" id="KW-0813">Transport</keyword>
<evidence type="ECO:0000256" key="6">
    <source>
        <dbReference type="ARBA" id="ARBA00023136"/>
    </source>
</evidence>
<dbReference type="SUPFAM" id="SSF103481">
    <property type="entry name" value="Multidrug resistance efflux transporter EmrE"/>
    <property type="match status" value="1"/>
</dbReference>
<feature type="transmembrane region" description="Helical" evidence="7">
    <location>
        <begin position="137"/>
        <end position="158"/>
    </location>
</feature>
<keyword evidence="4 7" id="KW-0812">Transmembrane</keyword>
<reference evidence="8" key="1">
    <citation type="submission" date="2023-07" db="EMBL/GenBank/DDBJ databases">
        <authorList>
            <consortium name="AG Swart"/>
            <person name="Singh M."/>
            <person name="Singh A."/>
            <person name="Seah K."/>
            <person name="Emmerich C."/>
        </authorList>
    </citation>
    <scope>NUCLEOTIDE SEQUENCE</scope>
    <source>
        <strain evidence="8">DP1</strain>
    </source>
</reference>
<evidence type="ECO:0000256" key="2">
    <source>
        <dbReference type="ARBA" id="ARBA00007863"/>
    </source>
</evidence>
<dbReference type="Proteomes" id="UP001295684">
    <property type="component" value="Unassembled WGS sequence"/>
</dbReference>
<comment type="caution">
    <text evidence="8">The sequence shown here is derived from an EMBL/GenBank/DDBJ whole genome shotgun (WGS) entry which is preliminary data.</text>
</comment>
<dbReference type="GO" id="GO:0016020">
    <property type="term" value="C:membrane"/>
    <property type="evidence" value="ECO:0007669"/>
    <property type="project" value="UniProtKB-SubCell"/>
</dbReference>
<dbReference type="InterPro" id="IPR009262">
    <property type="entry name" value="SLC35_F1/F2/F6"/>
</dbReference>
<evidence type="ECO:0000256" key="7">
    <source>
        <dbReference type="SAM" id="Phobius"/>
    </source>
</evidence>
<evidence type="ECO:0000256" key="3">
    <source>
        <dbReference type="ARBA" id="ARBA00022448"/>
    </source>
</evidence>
<sequence length="354" mass="39773">METGNQISALIFERAGCKKVSFNMLASQFLICLPIVAGGVFSTLLANKGHSVPMLQLTLLYLFLCLWLGKYLLGPRNLRLKQILMISVTGILDCHANFMIVKAYSHTTITSVMILMVFTVPSAALLSMLFLRVKYSWLHLASCALSIVTVMVVVICDIFEYRHTERKGKASIVFGDLLCVVGVFLLASTNVYQEWLIQKDIKISEILAFQAPTGIIFAVLEAWIIGEFSNISSVESKNAIACFLSILGFACVNFILYIFVPYFISIAGATLMNVGNLTASVYSMLFDIFLFNGRFKWFYLVGFIFQIIAIFMFSIKEPIYKNRQRRDCSMEDGSHILNEEETEVGCDEIYPSIN</sequence>
<dbReference type="PANTHER" id="PTHR14233">
    <property type="entry name" value="DUF914-RELATED"/>
    <property type="match status" value="1"/>
</dbReference>
<organism evidence="8 9">
    <name type="scientific">Euplotes crassus</name>
    <dbReference type="NCBI Taxonomy" id="5936"/>
    <lineage>
        <taxon>Eukaryota</taxon>
        <taxon>Sar</taxon>
        <taxon>Alveolata</taxon>
        <taxon>Ciliophora</taxon>
        <taxon>Intramacronucleata</taxon>
        <taxon>Spirotrichea</taxon>
        <taxon>Hypotrichia</taxon>
        <taxon>Euplotida</taxon>
        <taxon>Euplotidae</taxon>
        <taxon>Moneuplotes</taxon>
    </lineage>
</organism>
<evidence type="ECO:0000256" key="1">
    <source>
        <dbReference type="ARBA" id="ARBA00004141"/>
    </source>
</evidence>
<protein>
    <submittedName>
        <fullName evidence="8">Uncharacterized protein</fullName>
    </submittedName>
</protein>